<dbReference type="GO" id="GO:0005975">
    <property type="term" value="P:carbohydrate metabolic process"/>
    <property type="evidence" value="ECO:0007669"/>
    <property type="project" value="InterPro"/>
</dbReference>
<dbReference type="InterPro" id="IPR054297">
    <property type="entry name" value="DUF7033"/>
</dbReference>
<dbReference type="Gene3D" id="3.20.20.370">
    <property type="entry name" value="Glycoside hydrolase/deacetylase"/>
    <property type="match status" value="1"/>
</dbReference>
<sequence length="457" mass="50722">MPSPAHSSALPPPVAAPVSEEMRLAYVLRHFQLAYTNVPAVSIGYHDKSLSIRVAAGSADFFQQLTPYPPAPSFREWKGQRVPFFFDSEPDAPLLELHAGQVIIGADIISAAFYLLSGWQEYFSDARDRHGRFPYAASVQHQYGFVALPVVNYYFEVLKTAVEHVSGQALKPQTWRGGAPLAAFVTHDIDNLRGGWKGSAKAALQRGRLLQFGHQLWHHLTRPDAWDNLEAVAAAVAAYGARSTFFILPEHRPGADGTPNADYSVSEALQGRLDALKRQGCEISLHGSIGTATEAPHLLAEVGRHQPGPPGLRFHYLRWEPRRTPALVDAARCFRYDSSLGFAEHFGFRNSYCHPFYPFNFATGGELGFLEIPLNVMDTTLHHPHYLQLQAADILPALRPMFAEIEKFGGVATLLWHNNHFDPANTINGPRQFAEIMRYLQQHGAVFLTGSQIVAEL</sequence>
<accession>A0A1G1TA55</accession>
<dbReference type="AlphaFoldDB" id="A0A1G1TA55"/>
<dbReference type="OrthoDB" id="5573484at2"/>
<evidence type="ECO:0000313" key="3">
    <source>
        <dbReference type="Proteomes" id="UP000176294"/>
    </source>
</evidence>
<keyword evidence="3" id="KW-1185">Reference proteome</keyword>
<proteinExistence type="predicted"/>
<dbReference type="RefSeq" id="WP_125921510.1">
    <property type="nucleotide sequence ID" value="NZ_MDZB01000074.1"/>
</dbReference>
<reference evidence="2 3" key="1">
    <citation type="submission" date="2016-08" db="EMBL/GenBank/DDBJ databases">
        <title>Hymenobacter coccineus sp. nov., Hymenobacter lapidarius sp. nov. and Hymenobacter glacialis sp. nov., isolated from Antarctic soil.</title>
        <authorList>
            <person name="Sedlacek I."/>
            <person name="Kralova S."/>
            <person name="Kyrova K."/>
            <person name="Maslanova I."/>
            <person name="Stankova E."/>
            <person name="Vrbovska V."/>
            <person name="Nemec M."/>
            <person name="Bartak M."/>
            <person name="Svec P."/>
            <person name="Busse H.-J."/>
            <person name="Pantucek R."/>
        </authorList>
    </citation>
    <scope>NUCLEOTIDE SEQUENCE [LARGE SCALE GENOMIC DNA]</scope>
    <source>
        <strain evidence="2 3">CCM 8643</strain>
    </source>
</reference>
<dbReference type="STRING" id="1908237.BEN47_00930"/>
<dbReference type="Proteomes" id="UP000176294">
    <property type="component" value="Unassembled WGS sequence"/>
</dbReference>
<dbReference type="InterPro" id="IPR011330">
    <property type="entry name" value="Glyco_hydro/deAcase_b/a-brl"/>
</dbReference>
<protein>
    <recommendedName>
        <fullName evidence="1">DUF7033 domain-containing protein</fullName>
    </recommendedName>
</protein>
<gene>
    <name evidence="2" type="ORF">BEN47_00930</name>
</gene>
<organism evidence="2 3">
    <name type="scientific">Hymenobacter lapidarius</name>
    <dbReference type="NCBI Taxonomy" id="1908237"/>
    <lineage>
        <taxon>Bacteria</taxon>
        <taxon>Pseudomonadati</taxon>
        <taxon>Bacteroidota</taxon>
        <taxon>Cytophagia</taxon>
        <taxon>Cytophagales</taxon>
        <taxon>Hymenobacteraceae</taxon>
        <taxon>Hymenobacter</taxon>
    </lineage>
</organism>
<evidence type="ECO:0000259" key="1">
    <source>
        <dbReference type="Pfam" id="PF23019"/>
    </source>
</evidence>
<dbReference type="SUPFAM" id="SSF88713">
    <property type="entry name" value="Glycoside hydrolase/deacetylase"/>
    <property type="match status" value="1"/>
</dbReference>
<feature type="domain" description="DUF7033" evidence="1">
    <location>
        <begin position="105"/>
        <end position="191"/>
    </location>
</feature>
<dbReference type="Pfam" id="PF23019">
    <property type="entry name" value="DUF7033"/>
    <property type="match status" value="1"/>
</dbReference>
<name>A0A1G1TA55_9BACT</name>
<dbReference type="EMBL" id="MDZB01000074">
    <property type="protein sequence ID" value="OGX87749.1"/>
    <property type="molecule type" value="Genomic_DNA"/>
</dbReference>
<evidence type="ECO:0000313" key="2">
    <source>
        <dbReference type="EMBL" id="OGX87749.1"/>
    </source>
</evidence>
<comment type="caution">
    <text evidence="2">The sequence shown here is derived from an EMBL/GenBank/DDBJ whole genome shotgun (WGS) entry which is preliminary data.</text>
</comment>